<dbReference type="Pfam" id="PF04069">
    <property type="entry name" value="OpuAC"/>
    <property type="match status" value="1"/>
</dbReference>
<dbReference type="OrthoDB" id="9801163at2"/>
<dbReference type="SUPFAM" id="SSF53850">
    <property type="entry name" value="Periplasmic binding protein-like II"/>
    <property type="match status" value="1"/>
</dbReference>
<accession>A0A2R5HFS1</accession>
<sequence length="513" mass="55782">MKALIQTFQSQKGSILQAVFEHLSLSLFAVLIAVLIAIPLAILVARHKRLAGVVLQITGVFQTIPSLALLGLLIPFLGIGTVPTLVALVVYALLPIFQNTYVGLDEIDPAYLEAADAFGLTRWQRLIKVELPLALPVIISGVRTALVFIIGTATLGGLIGAGGLGTFIVQGLQQNNFSLMLIGAIGAALLAIILSGLVAFLQKRRPRVAVWTLLVLFVLVGAVNVQQSGIFSPKEKQTITIAGKLGTEPEILINMYKDIIEANDKNVDVVVKPSFGNTTFLFSALKAKQIDVYPEFTGTIWTNLVKQPDDLKNKTLSDKETYNQSKKLIAQQFNMTYLAPMSFQDTYTIAVKKDYAEKNGLKSISDLKNVQATARASFDSEFKTLPNGYLGLGNIYGLKFATEPSTLDETLAYTAINSGKIDVIDAYSTDAGLEQFGLVSLDDDKKMFPNYQAAPLMNTAFAKSHPEVVKALDKLAGHITTDQMREMNYKVAVEKQSASKVAEDYLKESGLIK</sequence>
<evidence type="ECO:0000256" key="10">
    <source>
        <dbReference type="RuleBase" id="RU363032"/>
    </source>
</evidence>
<dbReference type="PANTHER" id="PTHR30177">
    <property type="entry name" value="GLYCINE BETAINE/L-PROLINE TRANSPORT SYSTEM PERMEASE PROTEIN PROW"/>
    <property type="match status" value="1"/>
</dbReference>
<dbReference type="Gene3D" id="3.40.190.10">
    <property type="entry name" value="Periplasmic binding protein-like II"/>
    <property type="match status" value="1"/>
</dbReference>
<dbReference type="Proteomes" id="UP000245021">
    <property type="component" value="Unassembled WGS sequence"/>
</dbReference>
<comment type="similarity">
    <text evidence="8">In the C-terminal section; belongs to the OsmX family.</text>
</comment>
<keyword evidence="7 10" id="KW-0472">Membrane</keyword>
<dbReference type="FunFam" id="1.10.3720.10:FF:000001">
    <property type="entry name" value="Glycine betaine ABC transporter, permease"/>
    <property type="match status" value="1"/>
</dbReference>
<evidence type="ECO:0000256" key="5">
    <source>
        <dbReference type="ARBA" id="ARBA00022927"/>
    </source>
</evidence>
<feature type="transmembrane region" description="Helical" evidence="10">
    <location>
        <begin position="133"/>
        <end position="159"/>
    </location>
</feature>
<keyword evidence="4" id="KW-0571">Peptide transport</keyword>
<evidence type="ECO:0000256" key="4">
    <source>
        <dbReference type="ARBA" id="ARBA00022856"/>
    </source>
</evidence>
<keyword evidence="13" id="KW-1185">Reference proteome</keyword>
<evidence type="ECO:0000259" key="11">
    <source>
        <dbReference type="PROSITE" id="PS50928"/>
    </source>
</evidence>
<dbReference type="PANTHER" id="PTHR30177:SF4">
    <property type="entry name" value="OSMOPROTECTANT IMPORT PERMEASE PROTEIN OSMW"/>
    <property type="match status" value="1"/>
</dbReference>
<dbReference type="Gene3D" id="3.40.190.120">
    <property type="entry name" value="Osmoprotection protein (prox), domain 2"/>
    <property type="match status" value="1"/>
</dbReference>
<keyword evidence="2 10" id="KW-0813">Transport</keyword>
<dbReference type="PROSITE" id="PS50928">
    <property type="entry name" value="ABC_TM1"/>
    <property type="match status" value="1"/>
</dbReference>
<comment type="caution">
    <text evidence="12">The sequence shown here is derived from an EMBL/GenBank/DDBJ whole genome shotgun (WGS) entry which is preliminary data.</text>
</comment>
<dbReference type="EMBL" id="BFFO01000005">
    <property type="protein sequence ID" value="GBG96864.1"/>
    <property type="molecule type" value="Genomic_DNA"/>
</dbReference>
<comment type="similarity">
    <text evidence="9">In the N-terminal section; belongs to the binding-protein-dependent transport system permease family.</text>
</comment>
<evidence type="ECO:0000256" key="7">
    <source>
        <dbReference type="ARBA" id="ARBA00023136"/>
    </source>
</evidence>
<dbReference type="InterPro" id="IPR051204">
    <property type="entry name" value="ABC_transp_perm/SBD"/>
</dbReference>
<dbReference type="AlphaFoldDB" id="A0A2R5HFS1"/>
<dbReference type="InterPro" id="IPR007210">
    <property type="entry name" value="ABC_Gly_betaine_transp_sub-bd"/>
</dbReference>
<reference evidence="12 13" key="1">
    <citation type="journal article" date="2018" name="Genome Announc.">
        <title>Draft Genome Sequence of Lactococcus sp. Strain NtB2 (JCM 32569), Isolated from the Gut of the Higher Termite Nasutitermes takasagoensis.</title>
        <authorList>
            <person name="Noda S."/>
            <person name="Aihara C."/>
            <person name="Yuki M."/>
            <person name="Ohkuma M."/>
        </authorList>
    </citation>
    <scope>NUCLEOTIDE SEQUENCE [LARGE SCALE GENOMIC DNA]</scope>
    <source>
        <strain evidence="12 13">NtB2</strain>
    </source>
</reference>
<keyword evidence="5" id="KW-0653">Protein transport</keyword>
<dbReference type="SUPFAM" id="SSF161098">
    <property type="entry name" value="MetI-like"/>
    <property type="match status" value="1"/>
</dbReference>
<feature type="domain" description="ABC transmembrane type-1" evidence="11">
    <location>
        <begin position="19"/>
        <end position="198"/>
    </location>
</feature>
<dbReference type="GO" id="GO:0015833">
    <property type="term" value="P:peptide transport"/>
    <property type="evidence" value="ECO:0007669"/>
    <property type="project" value="UniProtKB-KW"/>
</dbReference>
<dbReference type="GO" id="GO:0031460">
    <property type="term" value="P:glycine betaine transport"/>
    <property type="evidence" value="ECO:0007669"/>
    <property type="project" value="TreeGrafter"/>
</dbReference>
<proteinExistence type="inferred from homology"/>
<feature type="transmembrane region" description="Helical" evidence="10">
    <location>
        <begin position="23"/>
        <end position="43"/>
    </location>
</feature>
<dbReference type="CDD" id="cd13610">
    <property type="entry name" value="PBP2_ChoS"/>
    <property type="match status" value="1"/>
</dbReference>
<dbReference type="CDD" id="cd06261">
    <property type="entry name" value="TM_PBP2"/>
    <property type="match status" value="1"/>
</dbReference>
<evidence type="ECO:0000256" key="8">
    <source>
        <dbReference type="ARBA" id="ARBA00035642"/>
    </source>
</evidence>
<dbReference type="GO" id="GO:0043190">
    <property type="term" value="C:ATP-binding cassette (ABC) transporter complex"/>
    <property type="evidence" value="ECO:0007669"/>
    <property type="project" value="InterPro"/>
</dbReference>
<gene>
    <name evidence="12" type="primary">opuCC</name>
    <name evidence="12" type="ORF">NtB2_00989</name>
</gene>
<keyword evidence="3 10" id="KW-0812">Transmembrane</keyword>
<dbReference type="InterPro" id="IPR058089">
    <property type="entry name" value="EgtUBC_SBD"/>
</dbReference>
<dbReference type="Pfam" id="PF00528">
    <property type="entry name" value="BPD_transp_1"/>
    <property type="match status" value="1"/>
</dbReference>
<dbReference type="InterPro" id="IPR000515">
    <property type="entry name" value="MetI-like"/>
</dbReference>
<comment type="similarity">
    <text evidence="10">Belongs to the binding-protein-dependent transport system permease family.</text>
</comment>
<evidence type="ECO:0000256" key="9">
    <source>
        <dbReference type="ARBA" id="ARBA00035652"/>
    </source>
</evidence>
<feature type="transmembrane region" description="Helical" evidence="10">
    <location>
        <begin position="179"/>
        <end position="201"/>
    </location>
</feature>
<feature type="transmembrane region" description="Helical" evidence="10">
    <location>
        <begin position="50"/>
        <end position="70"/>
    </location>
</feature>
<evidence type="ECO:0000256" key="3">
    <source>
        <dbReference type="ARBA" id="ARBA00022692"/>
    </source>
</evidence>
<dbReference type="Gene3D" id="1.10.3720.10">
    <property type="entry name" value="MetI-like"/>
    <property type="match status" value="1"/>
</dbReference>
<feature type="transmembrane region" description="Helical" evidence="10">
    <location>
        <begin position="76"/>
        <end position="94"/>
    </location>
</feature>
<protein>
    <submittedName>
        <fullName evidence="12">Glycine betaine/carnitine/choline ABC transporter substrate-binding and permease protein</fullName>
    </submittedName>
</protein>
<evidence type="ECO:0000256" key="6">
    <source>
        <dbReference type="ARBA" id="ARBA00022989"/>
    </source>
</evidence>
<evidence type="ECO:0000313" key="12">
    <source>
        <dbReference type="EMBL" id="GBG96864.1"/>
    </source>
</evidence>
<keyword evidence="6 10" id="KW-1133">Transmembrane helix</keyword>
<dbReference type="RefSeq" id="WP_109245832.1">
    <property type="nucleotide sequence ID" value="NZ_BFFO01000005.1"/>
</dbReference>
<comment type="subcellular location">
    <subcellularLocation>
        <location evidence="10">Cell membrane</location>
        <topology evidence="10">Multi-pass membrane protein</topology>
    </subcellularLocation>
    <subcellularLocation>
        <location evidence="1">Membrane</location>
        <topology evidence="1">Multi-pass membrane protein</topology>
    </subcellularLocation>
</comment>
<dbReference type="GO" id="GO:0022857">
    <property type="term" value="F:transmembrane transporter activity"/>
    <property type="evidence" value="ECO:0007669"/>
    <property type="project" value="InterPro"/>
</dbReference>
<dbReference type="GO" id="GO:0015031">
    <property type="term" value="P:protein transport"/>
    <property type="evidence" value="ECO:0007669"/>
    <property type="project" value="UniProtKB-KW"/>
</dbReference>
<organism evidence="12 13">
    <name type="scientific">Lactococcus termiticola</name>
    <dbReference type="NCBI Taxonomy" id="2169526"/>
    <lineage>
        <taxon>Bacteria</taxon>
        <taxon>Bacillati</taxon>
        <taxon>Bacillota</taxon>
        <taxon>Bacilli</taxon>
        <taxon>Lactobacillales</taxon>
        <taxon>Streptococcaceae</taxon>
        <taxon>Lactococcus</taxon>
    </lineage>
</organism>
<evidence type="ECO:0000256" key="2">
    <source>
        <dbReference type="ARBA" id="ARBA00022448"/>
    </source>
</evidence>
<name>A0A2R5HFS1_9LACT</name>
<evidence type="ECO:0000256" key="1">
    <source>
        <dbReference type="ARBA" id="ARBA00004141"/>
    </source>
</evidence>
<evidence type="ECO:0000313" key="13">
    <source>
        <dbReference type="Proteomes" id="UP000245021"/>
    </source>
</evidence>
<dbReference type="InterPro" id="IPR035906">
    <property type="entry name" value="MetI-like_sf"/>
</dbReference>
<feature type="transmembrane region" description="Helical" evidence="10">
    <location>
        <begin position="208"/>
        <end position="225"/>
    </location>
</feature>